<proteinExistence type="predicted"/>
<gene>
    <name evidence="2" type="ORF">GGR17_002114</name>
</gene>
<evidence type="ECO:0000259" key="1">
    <source>
        <dbReference type="Pfam" id="PF06568"/>
    </source>
</evidence>
<accession>A0A840CA89</accession>
<dbReference type="EMBL" id="JACIEQ010000002">
    <property type="protein sequence ID" value="MBB4022305.1"/>
    <property type="molecule type" value="Genomic_DNA"/>
</dbReference>
<keyword evidence="3" id="KW-1185">Reference proteome</keyword>
<reference evidence="2" key="1">
    <citation type="submission" date="2020-08" db="EMBL/GenBank/DDBJ databases">
        <title>Genomic Encyclopedia of Type Strains, Phase IV (KMG-IV): sequencing the most valuable type-strain genomes for metagenomic binning, comparative biology and taxonomic classification.</title>
        <authorList>
            <person name="Goeker M."/>
        </authorList>
    </citation>
    <scope>NUCLEOTIDE SEQUENCE [LARGE SCALE GENOMIC DNA]</scope>
    <source>
        <strain evidence="2">DSM 105040</strain>
    </source>
</reference>
<dbReference type="RefSeq" id="WP_054538937.1">
    <property type="nucleotide sequence ID" value="NZ_JACIEQ010000002.1"/>
</dbReference>
<dbReference type="Pfam" id="PF06568">
    <property type="entry name" value="YjiS-like"/>
    <property type="match status" value="1"/>
</dbReference>
<dbReference type="AlphaFoldDB" id="A0A840CA89"/>
<dbReference type="InterPro" id="IPR009506">
    <property type="entry name" value="YjiS-like"/>
</dbReference>
<evidence type="ECO:0000313" key="3">
    <source>
        <dbReference type="Proteomes" id="UP000585681"/>
    </source>
</evidence>
<organism evidence="2 3">
    <name type="scientific">Actibacterium naphthalenivorans</name>
    <dbReference type="NCBI Taxonomy" id="1614693"/>
    <lineage>
        <taxon>Bacteria</taxon>
        <taxon>Pseudomonadati</taxon>
        <taxon>Pseudomonadota</taxon>
        <taxon>Alphaproteobacteria</taxon>
        <taxon>Rhodobacterales</taxon>
        <taxon>Roseobacteraceae</taxon>
        <taxon>Actibacterium</taxon>
    </lineage>
</organism>
<name>A0A840CA89_9RHOB</name>
<protein>
    <submittedName>
        <fullName evidence="2">Uncharacterized protein YjiS (DUF1127 family)</fullName>
    </submittedName>
</protein>
<evidence type="ECO:0000313" key="2">
    <source>
        <dbReference type="EMBL" id="MBB4022305.1"/>
    </source>
</evidence>
<dbReference type="Proteomes" id="UP000585681">
    <property type="component" value="Unassembled WGS sequence"/>
</dbReference>
<feature type="domain" description="YjiS-like" evidence="1">
    <location>
        <begin position="35"/>
        <end position="66"/>
    </location>
</feature>
<sequence>MSHYLASTWILLERLAARTTLPVTSKAAVRVAYLFMQWDERSRARKRLGHIPDAILRDIGLTRDQVSREAEKPFWRP</sequence>
<comment type="caution">
    <text evidence="2">The sequence shown here is derived from an EMBL/GenBank/DDBJ whole genome shotgun (WGS) entry which is preliminary data.</text>
</comment>